<dbReference type="AlphaFoldDB" id="A0A1M7SVN3"/>
<protein>
    <submittedName>
        <fullName evidence="6">Succinate-semialdehyde dehydrogenase / glutarate-semialdehyde dehydrogenase</fullName>
    </submittedName>
</protein>
<dbReference type="FunFam" id="3.40.309.10:FF:000004">
    <property type="entry name" value="Succinate-semialdehyde dehydrogenase I"/>
    <property type="match status" value="1"/>
</dbReference>
<dbReference type="GO" id="GO:0009450">
    <property type="term" value="P:gamma-aminobutyric acid catabolic process"/>
    <property type="evidence" value="ECO:0007669"/>
    <property type="project" value="TreeGrafter"/>
</dbReference>
<dbReference type="Gene3D" id="3.40.605.10">
    <property type="entry name" value="Aldehyde Dehydrogenase, Chain A, domain 1"/>
    <property type="match status" value="1"/>
</dbReference>
<dbReference type="InterPro" id="IPR015590">
    <property type="entry name" value="Aldehyde_DH_dom"/>
</dbReference>
<dbReference type="CDD" id="cd07103">
    <property type="entry name" value="ALDH_F5_SSADH_GabD"/>
    <property type="match status" value="1"/>
</dbReference>
<dbReference type="InterPro" id="IPR016161">
    <property type="entry name" value="Ald_DH/histidinol_DH"/>
</dbReference>
<gene>
    <name evidence="6" type="ORF">SAMN02745728_01288</name>
</gene>
<dbReference type="InterPro" id="IPR016162">
    <property type="entry name" value="Ald_DH_N"/>
</dbReference>
<dbReference type="SUPFAM" id="SSF53720">
    <property type="entry name" value="ALDH-like"/>
    <property type="match status" value="1"/>
</dbReference>
<sequence length="482" mass="52249">MIKLKNQNLLRQECLINGEWVKAQDSVLEIVNPFDNSKIGTVPKLDKATLNLAVEKAQEAFKTWSKLMPLERSAVLMRWHQLILDNIDDLALIMTSEQGKPLAEAKGEILNGVSYLPWFSEQARRACGEVIPSPWPNKRPISYHQPVGVVAAITPWNFPSSLLMRKLAPALAAGCTVIAKPAKETPFSALALGYLAVEAGIPKGVLNIVTGDSRVVGDVFTTHPLIRKVTFTGSTAVGKTLLAQCAGTVKRTSMELGGNAPYIVFADADLERAASYAIACKFRNAGQTCISANRIFVEKSVVAEFTKKFVEKVKTLKLGNGVDPQTTCGPLIHEQAVKDIETLLKKALEQGAKLVIGGKRSELGGTFFEPTVLSNVTPENILFQEEIFGPIAPIYTFETEEEVIKLANAVPVGLAAYVFTQNLRRSWLIAEALEFGLVGVNEVALTTPEAPFGGMKESGMGKEGSTGGLEDYQVTKYALMGL</sequence>
<dbReference type="EMBL" id="FRDI01000005">
    <property type="protein sequence ID" value="SHN62627.1"/>
    <property type="molecule type" value="Genomic_DNA"/>
</dbReference>
<dbReference type="Pfam" id="PF00171">
    <property type="entry name" value="Aldedh"/>
    <property type="match status" value="1"/>
</dbReference>
<feature type="domain" description="Aldehyde dehydrogenase" evidence="5">
    <location>
        <begin position="20"/>
        <end position="476"/>
    </location>
</feature>
<organism evidence="6 7">
    <name type="scientific">Desulfovibrio litoralis DSM 11393</name>
    <dbReference type="NCBI Taxonomy" id="1121455"/>
    <lineage>
        <taxon>Bacteria</taxon>
        <taxon>Pseudomonadati</taxon>
        <taxon>Thermodesulfobacteriota</taxon>
        <taxon>Desulfovibrionia</taxon>
        <taxon>Desulfovibrionales</taxon>
        <taxon>Desulfovibrionaceae</taxon>
        <taxon>Desulfovibrio</taxon>
    </lineage>
</organism>
<accession>A0A1M7SVN3</accession>
<dbReference type="InterPro" id="IPR050740">
    <property type="entry name" value="Aldehyde_DH_Superfamily"/>
</dbReference>
<comment type="similarity">
    <text evidence="1 4">Belongs to the aldehyde dehydrogenase family.</text>
</comment>
<dbReference type="Gene3D" id="3.40.309.10">
    <property type="entry name" value="Aldehyde Dehydrogenase, Chain A, domain 2"/>
    <property type="match status" value="1"/>
</dbReference>
<dbReference type="STRING" id="1121455.SAMN02745728_01288"/>
<dbReference type="OrthoDB" id="9762913at2"/>
<dbReference type="RefSeq" id="WP_072696982.1">
    <property type="nucleotide sequence ID" value="NZ_FRDI01000005.1"/>
</dbReference>
<dbReference type="PANTHER" id="PTHR43353:SF5">
    <property type="entry name" value="SUCCINATE-SEMIALDEHYDE DEHYDROGENASE, MITOCHONDRIAL"/>
    <property type="match status" value="1"/>
</dbReference>
<dbReference type="FunFam" id="3.40.605.10:FF:000005">
    <property type="entry name" value="Succinate-semialdehyde dehydrogenase I"/>
    <property type="match status" value="1"/>
</dbReference>
<feature type="active site" evidence="3">
    <location>
        <position position="255"/>
    </location>
</feature>
<proteinExistence type="inferred from homology"/>
<evidence type="ECO:0000259" key="5">
    <source>
        <dbReference type="Pfam" id="PF00171"/>
    </source>
</evidence>
<dbReference type="InterPro" id="IPR016163">
    <property type="entry name" value="Ald_DH_C"/>
</dbReference>
<evidence type="ECO:0000256" key="2">
    <source>
        <dbReference type="ARBA" id="ARBA00023002"/>
    </source>
</evidence>
<evidence type="ECO:0000256" key="1">
    <source>
        <dbReference type="ARBA" id="ARBA00009986"/>
    </source>
</evidence>
<evidence type="ECO:0000313" key="7">
    <source>
        <dbReference type="Proteomes" id="UP000186469"/>
    </source>
</evidence>
<evidence type="ECO:0000256" key="4">
    <source>
        <dbReference type="RuleBase" id="RU003345"/>
    </source>
</evidence>
<dbReference type="PANTHER" id="PTHR43353">
    <property type="entry name" value="SUCCINATE-SEMIALDEHYDE DEHYDROGENASE, MITOCHONDRIAL"/>
    <property type="match status" value="1"/>
</dbReference>
<reference evidence="6 7" key="1">
    <citation type="submission" date="2016-12" db="EMBL/GenBank/DDBJ databases">
        <authorList>
            <person name="Song W.-J."/>
            <person name="Kurnit D.M."/>
        </authorList>
    </citation>
    <scope>NUCLEOTIDE SEQUENCE [LARGE SCALE GENOMIC DNA]</scope>
    <source>
        <strain evidence="6 7">DSM 11393</strain>
    </source>
</reference>
<evidence type="ECO:0000256" key="3">
    <source>
        <dbReference type="PROSITE-ProRule" id="PRU10007"/>
    </source>
</evidence>
<dbReference type="Proteomes" id="UP000186469">
    <property type="component" value="Unassembled WGS sequence"/>
</dbReference>
<dbReference type="PROSITE" id="PS00687">
    <property type="entry name" value="ALDEHYDE_DEHYDR_GLU"/>
    <property type="match status" value="1"/>
</dbReference>
<evidence type="ECO:0000313" key="6">
    <source>
        <dbReference type="EMBL" id="SHN62627.1"/>
    </source>
</evidence>
<dbReference type="GO" id="GO:0004777">
    <property type="term" value="F:succinate-semialdehyde dehydrogenase (NAD+) activity"/>
    <property type="evidence" value="ECO:0007669"/>
    <property type="project" value="TreeGrafter"/>
</dbReference>
<keyword evidence="2 4" id="KW-0560">Oxidoreductase</keyword>
<keyword evidence="7" id="KW-1185">Reference proteome</keyword>
<name>A0A1M7SVN3_9BACT</name>
<dbReference type="InterPro" id="IPR029510">
    <property type="entry name" value="Ald_DH_CS_GLU"/>
</dbReference>